<feature type="domain" description="DUF4218" evidence="2">
    <location>
        <begin position="623"/>
        <end position="736"/>
    </location>
</feature>
<dbReference type="EMBL" id="DF973797">
    <property type="protein sequence ID" value="GAU40264.1"/>
    <property type="molecule type" value="Genomic_DNA"/>
</dbReference>
<dbReference type="OrthoDB" id="1393463at2759"/>
<dbReference type="Pfam" id="PF13963">
    <property type="entry name" value="Transpos_assoc"/>
    <property type="match status" value="1"/>
</dbReference>
<dbReference type="Pfam" id="PF13960">
    <property type="entry name" value="DUF4218"/>
    <property type="match status" value="1"/>
</dbReference>
<proteinExistence type="predicted"/>
<dbReference type="AlphaFoldDB" id="A0A2Z6N5T6"/>
<evidence type="ECO:0000313" key="4">
    <source>
        <dbReference type="EMBL" id="GAU40264.1"/>
    </source>
</evidence>
<protein>
    <recommendedName>
        <fullName evidence="6">DUF4218 domain-containing protein</fullName>
    </recommendedName>
</protein>
<reference evidence="5" key="1">
    <citation type="journal article" date="2017" name="Front. Plant Sci.">
        <title>Climate Clever Clovers: New Paradigm to Reduce the Environmental Footprint of Ruminants by Breeding Low Methanogenic Forages Utilizing Haplotype Variation.</title>
        <authorList>
            <person name="Kaur P."/>
            <person name="Appels R."/>
            <person name="Bayer P.E."/>
            <person name="Keeble-Gagnere G."/>
            <person name="Wang J."/>
            <person name="Hirakawa H."/>
            <person name="Shirasawa K."/>
            <person name="Vercoe P."/>
            <person name="Stefanova K."/>
            <person name="Durmic Z."/>
            <person name="Nichols P."/>
            <person name="Revell C."/>
            <person name="Isobe S.N."/>
            <person name="Edwards D."/>
            <person name="Erskine W."/>
        </authorList>
    </citation>
    <scope>NUCLEOTIDE SEQUENCE [LARGE SCALE GENOMIC DNA]</scope>
    <source>
        <strain evidence="5">cv. Daliak</strain>
    </source>
</reference>
<organism evidence="4 5">
    <name type="scientific">Trifolium subterraneum</name>
    <name type="common">Subterranean clover</name>
    <dbReference type="NCBI Taxonomy" id="3900"/>
    <lineage>
        <taxon>Eukaryota</taxon>
        <taxon>Viridiplantae</taxon>
        <taxon>Streptophyta</taxon>
        <taxon>Embryophyta</taxon>
        <taxon>Tracheophyta</taxon>
        <taxon>Spermatophyta</taxon>
        <taxon>Magnoliopsida</taxon>
        <taxon>eudicotyledons</taxon>
        <taxon>Gunneridae</taxon>
        <taxon>Pentapetalae</taxon>
        <taxon>rosids</taxon>
        <taxon>fabids</taxon>
        <taxon>Fabales</taxon>
        <taxon>Fabaceae</taxon>
        <taxon>Papilionoideae</taxon>
        <taxon>50 kb inversion clade</taxon>
        <taxon>NPAAA clade</taxon>
        <taxon>Hologalegina</taxon>
        <taxon>IRL clade</taxon>
        <taxon>Trifolieae</taxon>
        <taxon>Trifolium</taxon>
    </lineage>
</organism>
<dbReference type="InterPro" id="IPR025312">
    <property type="entry name" value="DUF4216"/>
</dbReference>
<gene>
    <name evidence="4" type="ORF">TSUD_60540</name>
</gene>
<name>A0A2Z6N5T6_TRISU</name>
<dbReference type="Pfam" id="PF13952">
    <property type="entry name" value="DUF4216"/>
    <property type="match status" value="1"/>
</dbReference>
<evidence type="ECO:0000259" key="3">
    <source>
        <dbReference type="Pfam" id="PF13963"/>
    </source>
</evidence>
<evidence type="ECO:0008006" key="6">
    <source>
        <dbReference type="Google" id="ProtNLM"/>
    </source>
</evidence>
<evidence type="ECO:0000313" key="5">
    <source>
        <dbReference type="Proteomes" id="UP000242715"/>
    </source>
</evidence>
<feature type="domain" description="DUF4216" evidence="1">
    <location>
        <begin position="907"/>
        <end position="967"/>
    </location>
</feature>
<dbReference type="PANTHER" id="PTHR48258:SF8">
    <property type="entry name" value="DUF4216 DOMAIN-CONTAINING PROTEIN"/>
    <property type="match status" value="1"/>
</dbReference>
<dbReference type="InterPro" id="IPR004242">
    <property type="entry name" value="Transposase_21"/>
</dbReference>
<dbReference type="InterPro" id="IPR025452">
    <property type="entry name" value="DUF4218"/>
</dbReference>
<keyword evidence="5" id="KW-1185">Reference proteome</keyword>
<dbReference type="PANTHER" id="PTHR48258">
    <property type="entry name" value="DUF4218 DOMAIN-CONTAINING PROTEIN-RELATED"/>
    <property type="match status" value="1"/>
</dbReference>
<evidence type="ECO:0000259" key="1">
    <source>
        <dbReference type="Pfam" id="PF13952"/>
    </source>
</evidence>
<accession>A0A2Z6N5T6</accession>
<dbReference type="Pfam" id="PF02992">
    <property type="entry name" value="Transposase_21"/>
    <property type="match status" value="1"/>
</dbReference>
<sequence>MDKEWTKLPRHWKKYRIGVKAFLDFAYTNGSPQGREISCPCAHCANGKWARRHVVRDHLIAAGFVEGYDVWVNHGEDMPLPMEVDEDSKDQEDSHDDIDGLLHDIFGNVVEEEEISKGPNEEANKFYNLINEAKQELYPGCEGFSTLSFIIRLYLLKCLHGWSNASFTSLLELLKEASRWKEFTQVESESSEQTKYDHKVPAKVLRHFPLIPRLQRLFMCSKTAKEMRWHEEERSKDGKLRHPADGQAWKDFDKLHPDFASESRNARLGLSSDGFNPFRTMSISHSTWPVMMVVYNYPPWLSMKSEYTMLSLLIPGPQSPGNNIDVYLQPLIEELWELGVDTYDASKNQTFKIRAALMWTIGDYPGYAMLSGWSTKGKKACACCNHKTESQYLYNSRKICYMGYRVFLPMNHAWRYNKRSFNGSKELRSAPSMLKGTEIVKKLKTIKVVFDKTKKKKLDGPWKKKSIFFELPYWAENTLRHNLDVMHIEKNICDNIIGTLLDMPGKTKDHLNARYNLRDMGIRKKLHPIEIDGGRAEYAQSCFSLSPHEKSIFCGVLKDAKLPDGSASNISRCVQVSNKKIFGYKSHDAHFMLHYLLQVAIRSTLPNAVAEPLIRLGSFFRSLCKKVIQEQDLDFLEAEIAEILCQMEMIFPPSFFDIMVHLPIHLANEVRLGGPVQFRWMYPTERNLCKLKSYVRNRAYPEGSIAEAYLAEEALTFCSRYLHKSVDTRLNRKSRNYDNSDLCDVDLNDYFSCIGRPLCGKKNGKPFFLDSTTKARAHRYLLFNCDDIDTYIREHDDIVDSQTKGPKWIKAKTQSEDFTEWFKTRALKDDVSIQLKNFSRGPSNVAKRFSGYLVNGNRFHTMKRDARRITQNSGVTLVSLTPSFASSKDENPRTEAITYYGSISDIIELDYYGHFKFVLFKCDWYEVDQEKHGLTCVYFNKKCCQNDPFVLPSQVQQCFYVQDPLNAKRHFAMNTFPRDIFNMGDKSDLMVQEEAYQSDPFDGELNWIREDIPAAIIDKSSVVMEETRNEDSDFD</sequence>
<feature type="domain" description="Transposase-associated" evidence="3">
    <location>
        <begin position="3"/>
        <end position="76"/>
    </location>
</feature>
<evidence type="ECO:0000259" key="2">
    <source>
        <dbReference type="Pfam" id="PF13960"/>
    </source>
</evidence>
<dbReference type="Proteomes" id="UP000242715">
    <property type="component" value="Unassembled WGS sequence"/>
</dbReference>
<dbReference type="InterPro" id="IPR029480">
    <property type="entry name" value="Transpos_assoc"/>
</dbReference>